<dbReference type="InterPro" id="IPR014862">
    <property type="entry name" value="TrwC"/>
</dbReference>
<evidence type="ECO:0000259" key="2">
    <source>
        <dbReference type="Pfam" id="PF08751"/>
    </source>
</evidence>
<sequence>MIATAKVLRVRAREPEQVARAAAAVVAYVQGGQPENALAGYYSRDQARGRARGRLASLVGLRGDVTGQALARLLRGEHAVTGQPLLTGAGSAGRTPHLSGAVGRKPAKTAGEDGEWLTLVEAAAIAGVSTAYLRRLVGRAGDQPTPADTSADPTTSTVPRAGPSKAGGRGAPDSPGAATPDEQAGAGDVVAAGAESGDHLTGARGPDGRWRVRRAEFERWNARRVPPATVLGYDLVCAAPKSVSLLWAFGDDALRADIGAALDAAVDATIGYLERHAAFGLVAGRDQRSLGLAVASYLHDVSRNTEAHLHVHNIIFNVVAVPDDIDRSAAGSHPGQSRPTVPPWAWRTVDGEVLLAHIRTAGFVGAAVLRHELSRLRGVAWEPVRNGVAELAGFPPDLLAAFSTRHGEVEAEFAQLVAQGLEPSGATKAAAQRGSRKAKKVLADDAVHAAQLDRLTATGWTIDQVRQLAVATPDQPVPLGEREIADLFDLLSGALGLTEKATTFVRRDVVRMVAAWTGDRADAETIERLTDRFLADPRVVLLHGTTPGQRRRHQPEPLYSVEDLLLAEDTLSALIRQGQVTAGAAPRLLVDPTLLETRLAAATHPPNRAHPGTSPADPERRAAPVALSAEQAELVRRLLTSGDLVRPAVGPAGTGKTEAMRALTGILRAAGRHVFATAHGGRQAEELADRIGIPARVVASWLTLLDNVTDPADVWPPGSVLIVDEATQVATRDAERLLRYATRTGTVVLALGDPAQLGSVGAGGWFTHLVAHTSDVATLTTVHRQAGADLAPVRAALGALRADTAPTVRAALDRLAADGRIHLADGADALLERAVADWYAERQRRVHSADDIPGANSAGADAPTTATGARHGASGTRHGASGTRLGASGANSAPGANGGASVDGASRWPAHAAARPQPAKIHLMAERHREVETLNRAARALLTADGTLTGPALHTAGREFQIGDEVITLTQAGHTLVPAGKPGSAYVRTGTVGVVTAVHLDADRPAGQALTVYFPSKGSVRIPWDYLTHRFADGRDGGLAHAYAITAAKAQGTTMDTARAVVTDDTSRAGLYVMLSRARTDLAAYVVRRDQLDEHDDETWLPAEPGDDSPLDRLAGRLDRSRAERLASDHDPWAAEAHRLRRRHTLAELTAFRLGRQVLDRSSVAPTAPERAARERTAPVRADPVAPTAPGHAPLDAPTRRAGMPRQVLLRRAELAAEAALRAAALAHPPTALVARLGSRPEAGPERAVWDAAVGALAVYHARHQPGATAHDAGPPPGARPDDQARDPWLYHRYLAHRLVDDWAAGLPDTDRTRFSGVGQAVPRNRAVAGVHALLDAGLTPSQVTSDLAHPAGDETRAGAAVLAWRVTDLCEQVGVDPALYELPSPTTAQQEWNELVGLLNRAEITHLATRPTAALAEERQLLVDAPLGLAGTTRTQVQMRAQMPHDADRVSPFRADRVARLARVEAALDRQTTDAVLRATAEPASYLTALLGPRPTATLQAAAWEQAASRAERYRHHVLGLPYGTPAIIEAVEPARQALGDRPTDPRAADAYDQARDIHMVLDAQLPL</sequence>
<feature type="domain" description="TrwC relaxase" evidence="2">
    <location>
        <begin position="24"/>
        <end position="455"/>
    </location>
</feature>
<proteinExistence type="predicted"/>
<feature type="compositionally biased region" description="Low complexity" evidence="1">
    <location>
        <begin position="144"/>
        <end position="157"/>
    </location>
</feature>
<reference evidence="3" key="1">
    <citation type="submission" date="2020-12" db="EMBL/GenBank/DDBJ databases">
        <title>Genomic characterization of non-nitrogen-fixing Frankia strains.</title>
        <authorList>
            <person name="Carlos-Shanley C."/>
            <person name="Guerra T."/>
            <person name="Hahn D."/>
        </authorList>
    </citation>
    <scope>NUCLEOTIDE SEQUENCE</scope>
    <source>
        <strain evidence="3">CN6</strain>
    </source>
</reference>
<accession>A0A937RE06</accession>
<comment type="caution">
    <text evidence="3">The sequence shown here is derived from an EMBL/GenBank/DDBJ whole genome shotgun (WGS) entry which is preliminary data.</text>
</comment>
<feature type="region of interest" description="Disordered" evidence="1">
    <location>
        <begin position="140"/>
        <end position="184"/>
    </location>
</feature>
<feature type="compositionally biased region" description="Low complexity" evidence="1">
    <location>
        <begin position="886"/>
        <end position="895"/>
    </location>
</feature>
<dbReference type="Gene3D" id="3.40.50.300">
    <property type="entry name" value="P-loop containing nucleotide triphosphate hydrolases"/>
    <property type="match status" value="1"/>
</dbReference>
<feature type="region of interest" description="Disordered" evidence="1">
    <location>
        <begin position="1162"/>
        <end position="1202"/>
    </location>
</feature>
<dbReference type="InterPro" id="IPR027417">
    <property type="entry name" value="P-loop_NTPase"/>
</dbReference>
<dbReference type="NCBIfam" id="NF041492">
    <property type="entry name" value="MobF"/>
    <property type="match status" value="1"/>
</dbReference>
<evidence type="ECO:0000313" key="3">
    <source>
        <dbReference type="EMBL" id="MBL7628685.1"/>
    </source>
</evidence>
<feature type="region of interest" description="Disordered" evidence="1">
    <location>
        <begin position="83"/>
        <end position="110"/>
    </location>
</feature>
<dbReference type="SUPFAM" id="SSF52540">
    <property type="entry name" value="P-loop containing nucleoside triphosphate hydrolases"/>
    <property type="match status" value="2"/>
</dbReference>
<dbReference type="RefSeq" id="WP_203010136.1">
    <property type="nucleotide sequence ID" value="NZ_JADWYU010000094.1"/>
</dbReference>
<gene>
    <name evidence="3" type="ORF">I7412_16310</name>
</gene>
<dbReference type="EMBL" id="JAEACQ010000194">
    <property type="protein sequence ID" value="MBL7628685.1"/>
    <property type="molecule type" value="Genomic_DNA"/>
</dbReference>
<protein>
    <submittedName>
        <fullName evidence="3">Relaxase domain-containing protein</fullName>
    </submittedName>
</protein>
<dbReference type="Pfam" id="PF13604">
    <property type="entry name" value="AAA_30"/>
    <property type="match status" value="1"/>
</dbReference>
<name>A0A937RE06_9ACTN</name>
<evidence type="ECO:0000313" key="4">
    <source>
        <dbReference type="Proteomes" id="UP000604475"/>
    </source>
</evidence>
<dbReference type="SUPFAM" id="SSF55464">
    <property type="entry name" value="Origin of replication-binding domain, RBD-like"/>
    <property type="match status" value="1"/>
</dbReference>
<feature type="region of interest" description="Disordered" evidence="1">
    <location>
        <begin position="601"/>
        <end position="620"/>
    </location>
</feature>
<organism evidence="3 4">
    <name type="scientific">Frankia nepalensis</name>
    <dbReference type="NCBI Taxonomy" id="1836974"/>
    <lineage>
        <taxon>Bacteria</taxon>
        <taxon>Bacillati</taxon>
        <taxon>Actinomycetota</taxon>
        <taxon>Actinomycetes</taxon>
        <taxon>Frankiales</taxon>
        <taxon>Frankiaceae</taxon>
        <taxon>Frankia</taxon>
    </lineage>
</organism>
<keyword evidence="4" id="KW-1185">Reference proteome</keyword>
<feature type="compositionally biased region" description="Low complexity" evidence="1">
    <location>
        <begin position="858"/>
        <end position="869"/>
    </location>
</feature>
<dbReference type="Pfam" id="PF08751">
    <property type="entry name" value="TrwC"/>
    <property type="match status" value="1"/>
</dbReference>
<dbReference type="CDD" id="cd18809">
    <property type="entry name" value="SF1_C_RecD"/>
    <property type="match status" value="1"/>
</dbReference>
<evidence type="ECO:0000256" key="1">
    <source>
        <dbReference type="SAM" id="MobiDB-lite"/>
    </source>
</evidence>
<dbReference type="Proteomes" id="UP000604475">
    <property type="component" value="Unassembled WGS sequence"/>
</dbReference>
<feature type="region of interest" description="Disordered" evidence="1">
    <location>
        <begin position="849"/>
        <end position="916"/>
    </location>
</feature>